<evidence type="ECO:0000313" key="3">
    <source>
        <dbReference type="Proteomes" id="UP000034562"/>
    </source>
</evidence>
<protein>
    <submittedName>
        <fullName evidence="2">NAD-dependent epimerase/dehydratase</fullName>
    </submittedName>
</protein>
<dbReference type="EMBL" id="LBZK01000031">
    <property type="protein sequence ID" value="KKR70024.1"/>
    <property type="molecule type" value="Genomic_DNA"/>
</dbReference>
<feature type="domain" description="NAD-dependent epimerase/dehydratase" evidence="1">
    <location>
        <begin position="5"/>
        <end position="240"/>
    </location>
</feature>
<accession>A0A0G0SZ24</accession>
<comment type="caution">
    <text evidence="2">The sequence shown here is derived from an EMBL/GenBank/DDBJ whole genome shotgun (WGS) entry which is preliminary data.</text>
</comment>
<dbReference type="InterPro" id="IPR050177">
    <property type="entry name" value="Lipid_A_modif_metabolic_enz"/>
</dbReference>
<evidence type="ECO:0000259" key="1">
    <source>
        <dbReference type="Pfam" id="PF01370"/>
    </source>
</evidence>
<evidence type="ECO:0000313" key="2">
    <source>
        <dbReference type="EMBL" id="KKR70024.1"/>
    </source>
</evidence>
<dbReference type="STRING" id="1618563.UU12_C0031G0003"/>
<dbReference type="Proteomes" id="UP000034562">
    <property type="component" value="Unassembled WGS sequence"/>
</dbReference>
<name>A0A0G0SZ24_9BACT</name>
<dbReference type="AlphaFoldDB" id="A0A0G0SZ24"/>
<dbReference type="Gene3D" id="3.40.50.720">
    <property type="entry name" value="NAD(P)-binding Rossmann-like Domain"/>
    <property type="match status" value="1"/>
</dbReference>
<dbReference type="Gene3D" id="3.90.25.10">
    <property type="entry name" value="UDP-galactose 4-epimerase, domain 1"/>
    <property type="match status" value="1"/>
</dbReference>
<reference evidence="2 3" key="1">
    <citation type="journal article" date="2015" name="Nature">
        <title>rRNA introns, odd ribosomes, and small enigmatic genomes across a large radiation of phyla.</title>
        <authorList>
            <person name="Brown C.T."/>
            <person name="Hug L.A."/>
            <person name="Thomas B.C."/>
            <person name="Sharon I."/>
            <person name="Castelle C.J."/>
            <person name="Singh A."/>
            <person name="Wilkins M.J."/>
            <person name="Williams K.H."/>
            <person name="Banfield J.F."/>
        </authorList>
    </citation>
    <scope>NUCLEOTIDE SEQUENCE [LARGE SCALE GENOMIC DNA]</scope>
</reference>
<dbReference type="InterPro" id="IPR036291">
    <property type="entry name" value="NAD(P)-bd_dom_sf"/>
</dbReference>
<organism evidence="2 3">
    <name type="scientific">Candidatus Woesebacteria bacterium GW2011_GWA2_40_7b</name>
    <dbReference type="NCBI Taxonomy" id="1618563"/>
    <lineage>
        <taxon>Bacteria</taxon>
        <taxon>Candidatus Woeseibacteriota</taxon>
    </lineage>
</organism>
<dbReference type="SUPFAM" id="SSF51735">
    <property type="entry name" value="NAD(P)-binding Rossmann-fold domains"/>
    <property type="match status" value="1"/>
</dbReference>
<dbReference type="Pfam" id="PF01370">
    <property type="entry name" value="Epimerase"/>
    <property type="match status" value="1"/>
</dbReference>
<gene>
    <name evidence="2" type="ORF">UU12_C0031G0003</name>
</gene>
<dbReference type="PATRIC" id="fig|1618563.3.peg.539"/>
<dbReference type="PANTHER" id="PTHR43245">
    <property type="entry name" value="BIFUNCTIONAL POLYMYXIN RESISTANCE PROTEIN ARNA"/>
    <property type="match status" value="1"/>
</dbReference>
<dbReference type="InterPro" id="IPR001509">
    <property type="entry name" value="Epimerase_deHydtase"/>
</dbReference>
<proteinExistence type="predicted"/>
<sequence length="327" mass="36807">MKRTLVCGAGGFIGVYLVRQLKKEGYFVRGADIKKPDFSKTGADEFLLLDLRERKNCQKALKIRGGFDEVYQLAADRGGAGYMVPKETEMMYGNVLINAYMVDEAVKAKVKKYFYSSSVCVYKDMQVGSKIIKEDDVYPAFPENEYGWEKLYSERLLLAYARKYGHGHPAGIKVRIARFHTTFGPEGTWEGLKPKAADDLCRKAALAKNPGFLEVWGNGKSVRCFTYIDDLIAGIRDLVKSNIDTPTNIGSNEYVTVNELAENVIAASGKNLKIKRVDGPRGVHSRNFSNAKIRSTGWKPKWKLADAIKIHYDWVKAQVDMKYGKKL</sequence>